<dbReference type="FunFam" id="3.40.50.300:FF:001373">
    <property type="entry name" value="Helicase with zinc finger domain 2"/>
    <property type="match status" value="1"/>
</dbReference>
<evidence type="ECO:0000256" key="7">
    <source>
        <dbReference type="SAM" id="MobiDB-lite"/>
    </source>
</evidence>
<dbReference type="InterPro" id="IPR041677">
    <property type="entry name" value="DNA2/NAM7_AAA_11"/>
</dbReference>
<proteinExistence type="inferred from homology"/>
<dbReference type="CDD" id="cd18808">
    <property type="entry name" value="SF1_C_Upf1"/>
    <property type="match status" value="2"/>
</dbReference>
<dbReference type="InterPro" id="IPR000571">
    <property type="entry name" value="Znf_CCCH"/>
</dbReference>
<evidence type="ECO:0000259" key="8">
    <source>
        <dbReference type="PROSITE" id="PS50103"/>
    </source>
</evidence>
<evidence type="ECO:0000256" key="2">
    <source>
        <dbReference type="ARBA" id="ARBA00022741"/>
    </source>
</evidence>
<accession>A0A8T2LZ12</accession>
<feature type="domain" description="C3H1-type" evidence="8">
    <location>
        <begin position="219"/>
        <end position="248"/>
    </location>
</feature>
<dbReference type="InterPro" id="IPR027417">
    <property type="entry name" value="P-loop_NTPase"/>
</dbReference>
<dbReference type="InterPro" id="IPR056787">
    <property type="entry name" value="OB_HELZ2"/>
</dbReference>
<evidence type="ECO:0000256" key="6">
    <source>
        <dbReference type="PROSITE-ProRule" id="PRU00723"/>
    </source>
</evidence>
<dbReference type="PANTHER" id="PTHR43788:SF10">
    <property type="entry name" value="HELICASE WITH ZINC FINGER 2, TRANSCRIPTIONAL COACTIVATOR"/>
    <property type="match status" value="1"/>
</dbReference>
<dbReference type="GO" id="GO:0004540">
    <property type="term" value="F:RNA nuclease activity"/>
    <property type="evidence" value="ECO:0007669"/>
    <property type="project" value="InterPro"/>
</dbReference>
<dbReference type="InterPro" id="IPR012340">
    <property type="entry name" value="NA-bd_OB-fold"/>
</dbReference>
<comment type="caution">
    <text evidence="9">The sequence shown here is derived from an EMBL/GenBank/DDBJ whole genome shotgun (WGS) entry which is preliminary data.</text>
</comment>
<dbReference type="Pfam" id="PF13087">
    <property type="entry name" value="AAA_12"/>
    <property type="match status" value="2"/>
</dbReference>
<dbReference type="SMART" id="SM00955">
    <property type="entry name" value="RNB"/>
    <property type="match status" value="1"/>
</dbReference>
<keyword evidence="6" id="KW-0479">Metal-binding</keyword>
<sequence length="2811" mass="323930">MACNKTMLLAGNTNLRRLQTTHDLCVVCRQCCKWTTDISYKIVSVAHRCSKDIILVRQKGNNGRWRPVAQRPKFPNPAKYEVCWHYIEGKGCTVHGNRCSYARTTEEATVWNFMKRECLEFTQLINMLPNGSTCSTSQENLAPPPGSSSAVQRILSSFQGTFVELCSTCFHESPQKISSRKQAKCCVGHNWKPTLVFCQKGEQRRVGYDEIRHLPRRTYKKWRYCKYVENNEKCLHGANRCWFAHSSIEKMVWELETTGSLDRTLLLQASQQRQPQSSGASSRPAPQEQERQHYCHVCECQFQTNEDFMNHCFTIKHRKLVFGDMPSAWRYREPPLTSKVFKLCERRSTCEYGDSCMNAHSMEELQEWRKRHKFVRKKLKAVEEHGVLSYQDSLLEEYKQSPDKEMIMRETVPYASVSCDSDLSIFVRQEKIYHMWKFTITSEEALDVVALMRQDIGAMFTLGEDAGEERSYSESVWFLRGHSTNNKFVYDIIVSFTSERLGLYEQWLVFDFDRRPVLLQKLQVRVGEAFRHLETPSSSALEEERAKHSLQVWQDGTVEIVPILERTEQENELLQRYRPTMGHPNKGTNGLGSINYKNYKEKMHCFLYREEITEDQLVRRLNLRGKMSLKKIINQWYETKFAIPGELFGSVSIAHSLTPDTPEGYMLKRHVQSALVGLPSPKAGLQRVYEAIVLKDMVGETEVHLSLSGKCCTELNLNNETTVEMEIQFQLDRLGFCDMHKAVDILPDLSRVLPDLTDSNAPVPIKSSPGELNEKQQAAMDFILGTSDQEGNTAPLLIYGPFGTGKTFTLAKITLALAKKPQNKILICTHTNSSADLYVKDHFHTSVTTADDAARPLRIKAKEIPLKTTHPYTLQYCHLSKDGYTFDFPDTATLNAKRIIITTTTLARFFHDLQLPPNYFSHIFIDEASQMLECEALMALGLAGEKTQVVLAGDHMQMGPRLFSVEEDKRSDHTILNRLFHYYQSENTTTAKNRRIIFNENYRSTVEIVDFVSTHFYVGKKDVIKAKGNVSPHPDQCALQFVHVRGECHLDSRTLTWFNPVQIQSVVEVVQDVLNKWPEKWQEGDPTSICVVSQGSQVTEIRTRLRYAKLGLVTVENAENVQGKQFRVIIINTVHTKDSLNVSEETYLEFFNDMRVLNTAMTRAQSQVIVVGDAAALCCSYFGKCWRLWRSYIEHCINRGSVYPQDFTLNSLKQELLELSNMIKTEDDDSSDDESTTSEPSDTEEDPILKELLDEHDLQINLTEEGLFPVLRSDNLDNNLVRYMRRSESPEPHEAQQNSSDIYKCEIVLERYDSGYAMPLDEPTLRIDIKGRRNLGQSFSGDVVSVEILTSETFPPKGRVIEVLKHSALRKEFVCTIDTNDEQVMTPINICIPKLFTPFWKDKPKHIAIRNPEKRNAEKFIRINEKARRNHLFVVKFLRWGKCFKYPLGIVINVLPKVTSLEEGLKVLDKEYQLERTVPLPVQKEMESFKTTPLLTNGRKDFRDLLTFTIDAPKSQDLDDAISVRDLGECYEIGIHIADVASFVDKDSELDKYARQQGTAFYVSEREPTYMFPDKLSTNDFSLLPGSDRRCISLMTEVDKKTHRIQKRTFYKSVIRSKKRLSYEEAEEILRSSGNNDFDTLEGCLVKAFQFAEVHRKCRKQGDWFYKSPDEDVVIGRRQSQKLVEELMIMFNHTVADRLLSEKKTMSLTPLRCQDRPNQDELQKFYERNVPMLPMSIHLSSQLNHYEKNDDTEQETFFPILTSVLRNLQIAAQEKDVYKLLDLITTDDLHPLLLPLVINLRRLIYKSHVLRANSTHTSRIGHYDLELDCYTWASSPIRRYVDVIVQRLLHSVLEDDRVQYTPQEVDQCCVDFTLRNSNQSSCQRASHHLSFASKLSAQNEEKLAYIVEVSPSGNNFQISFPLNRTSLPDTVGIMYRDLQLEDQPRYTEATDCMVLRWRRRVYSLTSPSIHTELKQHEANSRGKFITHVPMESWKRLVSAIRKEEWDVMFEEVEQLSLTDVRRKTTVQPALVGARMDMLNQREEHYIELSLELKKGKMIEVQLGTDTYRGLLVPSVQLLVVNPKFEICLEHTKNPIMCFSKYALFSSSESYSSYMEYQRIWKPLCEMESACSAVAENESIVIEDASLEWDRSKDDLRGSFRMPVDKKAQWAIESNLRNCFLCIRMRMQQKDQNPILEDSDSKDMDLVDVPGLIWIAHAVVTKVTGEEKSVKLTYTKITFRVNHMPMTNIPEKVFMEGTRFTVELIPKLLPDVRKENAIENLTSANNLVKNIAMGKKTQDERNTIQKCNQPRFEIENHRSLGYPQLNNSQCKAIREAMNNEFTLIQGPPGTGKTVVGVHIVYWFFKQNQKLPPCQKLGDEDLKKRCILYCGPSNKSVDVVAGQLLKLKEKLKPLRVYSDQVEIMEFPYPGSNLRISRHCQRVEKPNEALRSITLHHKIRMTSNPYHKQILEFDERIKADQYLTDEEIKCYKDCLKKARKHELLQHNVILCTCTAASHPVLADALNFQQIIIDECAMATEPEAFIPLVTHKPKQIVLLGDHKQLQPVVHTDLLQRLGMRISLFERYTNKALMLDTQYRMQKDICAFPSEEFYRGKLKTGIPERMSVFLNIYQNPTSILFGHVEGKELSLVVSTERGNENSKGNIEEAKAVVRIARNLIKSGIKPKEIAILTPYNAQVNEISTVLNTNGIRNVTVNTIMKSQGSEWKYVILSTVRSFPMSEIEIQPTKAWLKKRLGFVMDPHQVNVGITRAQEGLCLIGNKNLLRCCYLWRKLLTHYEDKGCLVDPAWNIQCTLA</sequence>
<dbReference type="GO" id="GO:0008270">
    <property type="term" value="F:zinc ion binding"/>
    <property type="evidence" value="ECO:0007669"/>
    <property type="project" value="UniProtKB-KW"/>
</dbReference>
<dbReference type="Pfam" id="PF25049">
    <property type="entry name" value="OB_HELZ2"/>
    <property type="match status" value="1"/>
</dbReference>
<name>A0A8T2LZ12_ASTMX</name>
<dbReference type="InterPro" id="IPR003593">
    <property type="entry name" value="AAA+_ATPase"/>
</dbReference>
<feature type="zinc finger region" description="C3H1-type" evidence="6">
    <location>
        <begin position="219"/>
        <end position="248"/>
    </location>
</feature>
<evidence type="ECO:0000313" key="9">
    <source>
        <dbReference type="EMBL" id="KAG9276969.1"/>
    </source>
</evidence>
<dbReference type="Gene3D" id="3.40.50.300">
    <property type="entry name" value="P-loop containing nucleotide triphosphate hydrolases"/>
    <property type="match status" value="4"/>
</dbReference>
<dbReference type="InterPro" id="IPR050534">
    <property type="entry name" value="Coronavir_polyprotein_1ab"/>
</dbReference>
<keyword evidence="2" id="KW-0547">Nucleotide-binding</keyword>
<dbReference type="Pfam" id="PF13086">
    <property type="entry name" value="AAA_11"/>
    <property type="match status" value="3"/>
</dbReference>
<dbReference type="OrthoDB" id="2285229at2759"/>
<reference evidence="9 10" key="1">
    <citation type="submission" date="2021-07" db="EMBL/GenBank/DDBJ databases">
        <authorList>
            <person name="Imarazene B."/>
            <person name="Zahm M."/>
            <person name="Klopp C."/>
            <person name="Cabau C."/>
            <person name="Beille S."/>
            <person name="Jouanno E."/>
            <person name="Castinel A."/>
            <person name="Lluch J."/>
            <person name="Gil L."/>
            <person name="Kuchtly C."/>
            <person name="Lopez Roques C."/>
            <person name="Donnadieu C."/>
            <person name="Parrinello H."/>
            <person name="Journot L."/>
            <person name="Du K."/>
            <person name="Schartl M."/>
            <person name="Retaux S."/>
            <person name="Guiguen Y."/>
        </authorList>
    </citation>
    <scope>NUCLEOTIDE SEQUENCE [LARGE SCALE GENOMIC DNA]</scope>
    <source>
        <strain evidence="9">Pach_M1</strain>
        <tissue evidence="9">Testis</tissue>
    </source>
</reference>
<dbReference type="SMART" id="SM00382">
    <property type="entry name" value="AAA"/>
    <property type="match status" value="2"/>
</dbReference>
<dbReference type="InterPro" id="IPR047187">
    <property type="entry name" value="SF1_C_Upf1"/>
</dbReference>
<feature type="region of interest" description="Disordered" evidence="7">
    <location>
        <begin position="1223"/>
        <end position="1247"/>
    </location>
</feature>
<dbReference type="SUPFAM" id="SSF50249">
    <property type="entry name" value="Nucleic acid-binding proteins"/>
    <property type="match status" value="2"/>
</dbReference>
<dbReference type="InterPro" id="IPR001900">
    <property type="entry name" value="RNase_II/R"/>
</dbReference>
<dbReference type="InterPro" id="IPR041679">
    <property type="entry name" value="DNA2/NAM7-like_C"/>
</dbReference>
<keyword evidence="3" id="KW-0378">Hydrolase</keyword>
<dbReference type="SMART" id="SM00356">
    <property type="entry name" value="ZnF_C3H1"/>
    <property type="match status" value="2"/>
</dbReference>
<dbReference type="GO" id="GO:0043139">
    <property type="term" value="F:5'-3' DNA helicase activity"/>
    <property type="evidence" value="ECO:0007669"/>
    <property type="project" value="TreeGrafter"/>
</dbReference>
<feature type="compositionally biased region" description="Acidic residues" evidence="7">
    <location>
        <begin position="1226"/>
        <end position="1246"/>
    </location>
</feature>
<protein>
    <submittedName>
        <fullName evidence="9">Helicase with zinc finger domain 2-like</fullName>
    </submittedName>
</protein>
<keyword evidence="4 9" id="KW-0347">Helicase</keyword>
<dbReference type="PANTHER" id="PTHR43788">
    <property type="entry name" value="DNA2/NAM7 HELICASE FAMILY MEMBER"/>
    <property type="match status" value="1"/>
</dbReference>
<dbReference type="SUPFAM" id="SSF52540">
    <property type="entry name" value="P-loop containing nucleoside triphosphate hydrolases"/>
    <property type="match status" value="2"/>
</dbReference>
<dbReference type="EMBL" id="JAICCE010000005">
    <property type="protein sequence ID" value="KAG9276969.1"/>
    <property type="molecule type" value="Genomic_DNA"/>
</dbReference>
<dbReference type="Pfam" id="PF00773">
    <property type="entry name" value="RNB"/>
    <property type="match status" value="1"/>
</dbReference>
<dbReference type="PROSITE" id="PS50103">
    <property type="entry name" value="ZF_C3H1"/>
    <property type="match status" value="1"/>
</dbReference>
<dbReference type="GO" id="GO:0003723">
    <property type="term" value="F:RNA binding"/>
    <property type="evidence" value="ECO:0007669"/>
    <property type="project" value="InterPro"/>
</dbReference>
<evidence type="ECO:0000256" key="3">
    <source>
        <dbReference type="ARBA" id="ARBA00022801"/>
    </source>
</evidence>
<keyword evidence="6" id="KW-0862">Zinc</keyword>
<evidence type="ECO:0000313" key="10">
    <source>
        <dbReference type="Proteomes" id="UP000752171"/>
    </source>
</evidence>
<dbReference type="FunFam" id="3.40.50.300:FF:001313">
    <property type="entry name" value="Helicase with zinc finger domain 2"/>
    <property type="match status" value="1"/>
</dbReference>
<comment type="similarity">
    <text evidence="1">Belongs to the DNA2/NAM7 helicase family.</text>
</comment>
<keyword evidence="5" id="KW-0067">ATP-binding</keyword>
<gene>
    <name evidence="9" type="primary">HELZ2</name>
    <name evidence="9" type="ORF">AMEX_G6947</name>
</gene>
<evidence type="ECO:0000256" key="4">
    <source>
        <dbReference type="ARBA" id="ARBA00022806"/>
    </source>
</evidence>
<dbReference type="GO" id="GO:0016787">
    <property type="term" value="F:hydrolase activity"/>
    <property type="evidence" value="ECO:0007669"/>
    <property type="project" value="UniProtKB-KW"/>
</dbReference>
<keyword evidence="6" id="KW-0863">Zinc-finger</keyword>
<dbReference type="GO" id="GO:0005524">
    <property type="term" value="F:ATP binding"/>
    <property type="evidence" value="ECO:0007669"/>
    <property type="project" value="UniProtKB-KW"/>
</dbReference>
<dbReference type="Proteomes" id="UP000752171">
    <property type="component" value="Unassembled WGS sequence"/>
</dbReference>
<evidence type="ECO:0000256" key="5">
    <source>
        <dbReference type="ARBA" id="ARBA00022840"/>
    </source>
</evidence>
<evidence type="ECO:0000256" key="1">
    <source>
        <dbReference type="ARBA" id="ARBA00007913"/>
    </source>
</evidence>
<organism evidence="9 10">
    <name type="scientific">Astyanax mexicanus</name>
    <name type="common">Blind cave fish</name>
    <name type="synonym">Astyanax fasciatus mexicanus</name>
    <dbReference type="NCBI Taxonomy" id="7994"/>
    <lineage>
        <taxon>Eukaryota</taxon>
        <taxon>Metazoa</taxon>
        <taxon>Chordata</taxon>
        <taxon>Craniata</taxon>
        <taxon>Vertebrata</taxon>
        <taxon>Euteleostomi</taxon>
        <taxon>Actinopterygii</taxon>
        <taxon>Neopterygii</taxon>
        <taxon>Teleostei</taxon>
        <taxon>Ostariophysi</taxon>
        <taxon>Characiformes</taxon>
        <taxon>Characoidei</taxon>
        <taxon>Acestrorhamphidae</taxon>
        <taxon>Acestrorhamphinae</taxon>
        <taxon>Astyanax</taxon>
    </lineage>
</organism>